<accession>A0AAV0U9D8</accession>
<evidence type="ECO:0000256" key="5">
    <source>
        <dbReference type="ARBA" id="ARBA00023163"/>
    </source>
</evidence>
<evidence type="ECO:0000256" key="7">
    <source>
        <dbReference type="SAM" id="MobiDB-lite"/>
    </source>
</evidence>
<evidence type="ECO:0000313" key="10">
    <source>
        <dbReference type="Proteomes" id="UP001162031"/>
    </source>
</evidence>
<dbReference type="InterPro" id="IPR019147">
    <property type="entry name" value="SWAP_N_domain"/>
</dbReference>
<comment type="caution">
    <text evidence="9">The sequence shown here is derived from an EMBL/GenBank/DDBJ whole genome shotgun (WGS) entry which is preliminary data.</text>
</comment>
<dbReference type="Pfam" id="PF01805">
    <property type="entry name" value="Surp"/>
    <property type="match status" value="1"/>
</dbReference>
<evidence type="ECO:0000256" key="6">
    <source>
        <dbReference type="ARBA" id="ARBA00023187"/>
    </source>
</evidence>
<feature type="compositionally biased region" description="Basic and acidic residues" evidence="7">
    <location>
        <begin position="244"/>
        <end position="254"/>
    </location>
</feature>
<dbReference type="InterPro" id="IPR000061">
    <property type="entry name" value="Surp"/>
</dbReference>
<keyword evidence="6" id="KW-0508">mRNA splicing</keyword>
<feature type="domain" description="Suppressor of white apricot N-terminal" evidence="8">
    <location>
        <begin position="13"/>
        <end position="125"/>
    </location>
</feature>
<dbReference type="GO" id="GO:0003723">
    <property type="term" value="F:RNA binding"/>
    <property type="evidence" value="ECO:0007669"/>
    <property type="project" value="UniProtKB-KW"/>
</dbReference>
<dbReference type="SUPFAM" id="SSF109905">
    <property type="entry name" value="Surp module (SWAP domain)"/>
    <property type="match status" value="1"/>
</dbReference>
<feature type="region of interest" description="Disordered" evidence="7">
    <location>
        <begin position="72"/>
        <end position="94"/>
    </location>
</feature>
<evidence type="ECO:0000256" key="4">
    <source>
        <dbReference type="ARBA" id="ARBA00023015"/>
    </source>
</evidence>
<dbReference type="AlphaFoldDB" id="A0AAV0U9D8"/>
<dbReference type="EMBL" id="CANTFL010001198">
    <property type="protein sequence ID" value="CAI5733394.1"/>
    <property type="molecule type" value="Genomic_DNA"/>
</dbReference>
<evidence type="ECO:0000259" key="8">
    <source>
        <dbReference type="SMART" id="SM01141"/>
    </source>
</evidence>
<evidence type="ECO:0000313" key="9">
    <source>
        <dbReference type="EMBL" id="CAI5733394.1"/>
    </source>
</evidence>
<proteinExistence type="predicted"/>
<dbReference type="Proteomes" id="UP001162031">
    <property type="component" value="Unassembled WGS sequence"/>
</dbReference>
<evidence type="ECO:0000256" key="3">
    <source>
        <dbReference type="ARBA" id="ARBA00022884"/>
    </source>
</evidence>
<evidence type="ECO:0000256" key="1">
    <source>
        <dbReference type="ARBA" id="ARBA00022664"/>
    </source>
</evidence>
<keyword evidence="1" id="KW-0507">mRNA processing</keyword>
<keyword evidence="4" id="KW-0805">Transcription regulation</keyword>
<dbReference type="InterPro" id="IPR040397">
    <property type="entry name" value="SWAP"/>
</dbReference>
<dbReference type="PANTHER" id="PTHR13161:SF15">
    <property type="entry name" value="SPLICING FACTOR, SUPPRESSOR OF WHITE-APRICOT HOMOLOG"/>
    <property type="match status" value="1"/>
</dbReference>
<reference evidence="9" key="1">
    <citation type="submission" date="2022-12" db="EMBL/GenBank/DDBJ databases">
        <authorList>
            <person name="Webb A."/>
        </authorList>
    </citation>
    <scope>NUCLEOTIDE SEQUENCE</scope>
    <source>
        <strain evidence="9">Hp1</strain>
    </source>
</reference>
<dbReference type="InterPro" id="IPR035967">
    <property type="entry name" value="SWAP/Surp_sf"/>
</dbReference>
<dbReference type="Gene3D" id="1.10.10.790">
    <property type="entry name" value="Surp module"/>
    <property type="match status" value="1"/>
</dbReference>
<feature type="region of interest" description="Disordered" evidence="7">
    <location>
        <begin position="220"/>
        <end position="260"/>
    </location>
</feature>
<evidence type="ECO:0000256" key="2">
    <source>
        <dbReference type="ARBA" id="ARBA00022737"/>
    </source>
</evidence>
<sequence length="260" mass="29597">MPVTKKRDGANGLALGARGYRCHVFDDPETAWALHQETHLIAWQGQKDSDLLVDRFDARNLLDDRRQFRQLKKRKRRASQDGHLDANGGQNMGTANETIETKHQQEIHRLRFGEYAVEFPRSEDVVVNRFPYLYPDDEKSDQTSDDEAFEPPWAVPDHLVVPKTKKRHAILAATANKVREHPQLEAMLKVKLGANAKFRFLDVSHDLYGYYCFVRDENPQPMSAKKTGVGVSLLGEEYDDDQSGEEKTSTHDESCTDAAS</sequence>
<keyword evidence="5" id="KW-0804">Transcription</keyword>
<dbReference type="SMART" id="SM01141">
    <property type="entry name" value="DRY_EERY"/>
    <property type="match status" value="1"/>
</dbReference>
<keyword evidence="10" id="KW-1185">Reference proteome</keyword>
<organism evidence="9 10">
    <name type="scientific">Hyaloperonospora brassicae</name>
    <name type="common">Brassica downy mildew</name>
    <name type="synonym">Peronospora brassicae</name>
    <dbReference type="NCBI Taxonomy" id="162125"/>
    <lineage>
        <taxon>Eukaryota</taxon>
        <taxon>Sar</taxon>
        <taxon>Stramenopiles</taxon>
        <taxon>Oomycota</taxon>
        <taxon>Peronosporomycetes</taxon>
        <taxon>Peronosporales</taxon>
        <taxon>Peronosporaceae</taxon>
        <taxon>Hyaloperonospora</taxon>
    </lineage>
</organism>
<protein>
    <recommendedName>
        <fullName evidence="8">Suppressor of white apricot N-terminal domain-containing protein</fullName>
    </recommendedName>
</protein>
<name>A0AAV0U9D8_HYABA</name>
<dbReference type="PANTHER" id="PTHR13161">
    <property type="entry name" value="SPLICING FACTOR SUPPRESSOR OF WHITE APRICOT"/>
    <property type="match status" value="1"/>
</dbReference>
<dbReference type="Pfam" id="PF09750">
    <property type="entry name" value="DRY_EERY"/>
    <property type="match status" value="1"/>
</dbReference>
<keyword evidence="2" id="KW-0677">Repeat</keyword>
<dbReference type="GO" id="GO:0000395">
    <property type="term" value="P:mRNA 5'-splice site recognition"/>
    <property type="evidence" value="ECO:0007669"/>
    <property type="project" value="TreeGrafter"/>
</dbReference>
<gene>
    <name evidence="9" type="ORF">HBR001_LOCUS5827</name>
</gene>
<keyword evidence="3" id="KW-0694">RNA-binding</keyword>